<accession>A0A7I4Z1X6</accession>
<dbReference type="OrthoDB" id="771136at2759"/>
<dbReference type="Pfam" id="PF00026">
    <property type="entry name" value="Asp"/>
    <property type="match status" value="1"/>
</dbReference>
<dbReference type="Gene3D" id="2.40.70.10">
    <property type="entry name" value="Acid Proteases"/>
    <property type="match status" value="2"/>
</dbReference>
<comment type="similarity">
    <text evidence="1 2">Belongs to the peptidase A1 family.</text>
</comment>
<dbReference type="CDD" id="cd05471">
    <property type="entry name" value="pepsin_like"/>
    <property type="match status" value="1"/>
</dbReference>
<proteinExistence type="inferred from homology"/>
<evidence type="ECO:0000256" key="2">
    <source>
        <dbReference type="RuleBase" id="RU000454"/>
    </source>
</evidence>
<keyword evidence="5" id="KW-1185">Reference proteome</keyword>
<reference evidence="6" key="1">
    <citation type="submission" date="2020-12" db="UniProtKB">
        <authorList>
            <consortium name="WormBaseParasite"/>
        </authorList>
    </citation>
    <scope>IDENTIFICATION</scope>
    <source>
        <strain evidence="6">MHco3</strain>
    </source>
</reference>
<name>A0A7I4Z1X6_HAECO</name>
<keyword evidence="2" id="KW-0645">Protease</keyword>
<keyword evidence="3" id="KW-0732">Signal</keyword>
<keyword evidence="2" id="KW-0378">Hydrolase</keyword>
<dbReference type="SUPFAM" id="SSF50630">
    <property type="entry name" value="Acid proteases"/>
    <property type="match status" value="1"/>
</dbReference>
<dbReference type="PROSITE" id="PS51767">
    <property type="entry name" value="PEPTIDASE_A1"/>
    <property type="match status" value="1"/>
</dbReference>
<dbReference type="InterPro" id="IPR034164">
    <property type="entry name" value="Pepsin-like_dom"/>
</dbReference>
<dbReference type="InterPro" id="IPR001461">
    <property type="entry name" value="Aspartic_peptidase_A1"/>
</dbReference>
<evidence type="ECO:0000313" key="6">
    <source>
        <dbReference type="WBParaSite" id="HCON_00162600-00001"/>
    </source>
</evidence>
<dbReference type="PANTHER" id="PTHR47966">
    <property type="entry name" value="BETA-SITE APP-CLEAVING ENZYME, ISOFORM A-RELATED"/>
    <property type="match status" value="1"/>
</dbReference>
<evidence type="ECO:0000259" key="4">
    <source>
        <dbReference type="PROSITE" id="PS51767"/>
    </source>
</evidence>
<evidence type="ECO:0000256" key="3">
    <source>
        <dbReference type="SAM" id="SignalP"/>
    </source>
</evidence>
<dbReference type="PROSITE" id="PS00141">
    <property type="entry name" value="ASP_PROTEASE"/>
    <property type="match status" value="1"/>
</dbReference>
<dbReference type="FunFam" id="2.40.70.10:FF:000008">
    <property type="entry name" value="Cathepsin D"/>
    <property type="match status" value="1"/>
</dbReference>
<sequence length="368" mass="39704">MRTVLAATALLAYSAVSAFVIPIKLAAVSNVTAGGAILEQKTQNFFVTNITVGTPPQLFTVIVDTGSADFWVPDSSCTTCKNKRRFNSQSSTTYSKKSSSFMASNHFGVTEGFYGMDTLRLSTNDANLIVIPSTVMLQANELPAAVSSLNGVDGVLGLAFQSIASDNTIPPPFIRGVAQGDIAQSVFSIWLEEQWQTSDNGTHGVIYYGGYDLVHCYTNRAYAQLSAASLYQFTLSNFYINGLVAANRIQTTIISSSPYIKVPPALFMQILSSINVDPKTPLPAKVDCSVYLSLGFDVGGNNGFLLVTERNLIMRNNDGTCTLAVMPTDADGFDMGKNIQLGIPFLRGRCTYFDTSNQRVAFADAIQQ</sequence>
<evidence type="ECO:0000256" key="1">
    <source>
        <dbReference type="ARBA" id="ARBA00007447"/>
    </source>
</evidence>
<dbReference type="AlphaFoldDB" id="A0A7I4Z1X6"/>
<dbReference type="GO" id="GO:0005764">
    <property type="term" value="C:lysosome"/>
    <property type="evidence" value="ECO:0007669"/>
    <property type="project" value="TreeGrafter"/>
</dbReference>
<dbReference type="WBParaSite" id="HCON_00162600-00001">
    <property type="protein sequence ID" value="HCON_00162600-00001"/>
    <property type="gene ID" value="HCON_00162600"/>
</dbReference>
<protein>
    <submittedName>
        <fullName evidence="6">Peptidase A1 domain-containing protein</fullName>
    </submittedName>
</protein>
<dbReference type="GO" id="GO:0004190">
    <property type="term" value="F:aspartic-type endopeptidase activity"/>
    <property type="evidence" value="ECO:0007669"/>
    <property type="project" value="UniProtKB-KW"/>
</dbReference>
<feature type="chain" id="PRO_5029529500" evidence="3">
    <location>
        <begin position="19"/>
        <end position="368"/>
    </location>
</feature>
<dbReference type="GO" id="GO:0006508">
    <property type="term" value="P:proteolysis"/>
    <property type="evidence" value="ECO:0007669"/>
    <property type="project" value="UniProtKB-KW"/>
</dbReference>
<feature type="domain" description="Peptidase A1" evidence="4">
    <location>
        <begin position="46"/>
        <end position="363"/>
    </location>
</feature>
<organism evidence="5 6">
    <name type="scientific">Haemonchus contortus</name>
    <name type="common">Barber pole worm</name>
    <dbReference type="NCBI Taxonomy" id="6289"/>
    <lineage>
        <taxon>Eukaryota</taxon>
        <taxon>Metazoa</taxon>
        <taxon>Ecdysozoa</taxon>
        <taxon>Nematoda</taxon>
        <taxon>Chromadorea</taxon>
        <taxon>Rhabditida</taxon>
        <taxon>Rhabditina</taxon>
        <taxon>Rhabditomorpha</taxon>
        <taxon>Strongyloidea</taxon>
        <taxon>Trichostrongylidae</taxon>
        <taxon>Haemonchus</taxon>
    </lineage>
</organism>
<evidence type="ECO:0000313" key="5">
    <source>
        <dbReference type="Proteomes" id="UP000025227"/>
    </source>
</evidence>
<dbReference type="PANTHER" id="PTHR47966:SF71">
    <property type="entry name" value="PEPTIDASE A1 DOMAIN-CONTAINING PROTEIN"/>
    <property type="match status" value="1"/>
</dbReference>
<dbReference type="PRINTS" id="PR00792">
    <property type="entry name" value="PEPSIN"/>
</dbReference>
<feature type="signal peptide" evidence="3">
    <location>
        <begin position="1"/>
        <end position="18"/>
    </location>
</feature>
<dbReference type="OMA" id="IMRNNDG"/>
<dbReference type="InterPro" id="IPR021109">
    <property type="entry name" value="Peptidase_aspartic_dom_sf"/>
</dbReference>
<dbReference type="InterPro" id="IPR001969">
    <property type="entry name" value="Aspartic_peptidase_AS"/>
</dbReference>
<keyword evidence="2" id="KW-0064">Aspartyl protease</keyword>
<dbReference type="InterPro" id="IPR033121">
    <property type="entry name" value="PEPTIDASE_A1"/>
</dbReference>
<dbReference type="Proteomes" id="UP000025227">
    <property type="component" value="Unplaced"/>
</dbReference>